<evidence type="ECO:0000313" key="2">
    <source>
        <dbReference type="Proteomes" id="UP000183002"/>
    </source>
</evidence>
<dbReference type="Proteomes" id="UP000183002">
    <property type="component" value="Unassembled WGS sequence"/>
</dbReference>
<dbReference type="AlphaFoldDB" id="A0A1H8BKN7"/>
<protein>
    <submittedName>
        <fullName evidence="1">Uncharacterized protein</fullName>
    </submittedName>
</protein>
<name>A0A1H8BKN7_9RHOB</name>
<sequence length="56" mass="5838">MRLTLRTNLALRTLMFCAVNGGRTLRKREVAQACGAGTGIAGGIGPRLLPKTGQIG</sequence>
<accession>A0A1H8BKN7</accession>
<gene>
    <name evidence="1" type="ORF">SAMN05216227_100359</name>
</gene>
<dbReference type="STRING" id="1077947.SAMN05216227_100359"/>
<keyword evidence="2" id="KW-1185">Reference proteome</keyword>
<evidence type="ECO:0000313" key="1">
    <source>
        <dbReference type="EMBL" id="SEM83352.1"/>
    </source>
</evidence>
<organism evidence="1 2">
    <name type="scientific">Pseudorhodobacter antarcticus</name>
    <dbReference type="NCBI Taxonomy" id="1077947"/>
    <lineage>
        <taxon>Bacteria</taxon>
        <taxon>Pseudomonadati</taxon>
        <taxon>Pseudomonadota</taxon>
        <taxon>Alphaproteobacteria</taxon>
        <taxon>Rhodobacterales</taxon>
        <taxon>Paracoccaceae</taxon>
        <taxon>Pseudorhodobacter</taxon>
    </lineage>
</organism>
<proteinExistence type="predicted"/>
<dbReference type="EMBL" id="FOCO01000003">
    <property type="protein sequence ID" value="SEM83352.1"/>
    <property type="molecule type" value="Genomic_DNA"/>
</dbReference>
<reference evidence="1 2" key="1">
    <citation type="submission" date="2016-10" db="EMBL/GenBank/DDBJ databases">
        <authorList>
            <person name="de Groot N.N."/>
        </authorList>
    </citation>
    <scope>NUCLEOTIDE SEQUENCE [LARGE SCALE GENOMIC DNA]</scope>
    <source>
        <strain evidence="1 2">CGMCC 1.10836</strain>
    </source>
</reference>
<dbReference type="RefSeq" id="WP_414811687.1">
    <property type="nucleotide sequence ID" value="NZ_FOCO01000003.1"/>
</dbReference>